<dbReference type="GO" id="GO:0008380">
    <property type="term" value="P:RNA splicing"/>
    <property type="evidence" value="ECO:0007669"/>
    <property type="project" value="UniProtKB-KW"/>
</dbReference>
<dbReference type="SUPFAM" id="SSF54928">
    <property type="entry name" value="RNA-binding domain, RBD"/>
    <property type="match status" value="2"/>
</dbReference>
<evidence type="ECO:0000256" key="5">
    <source>
        <dbReference type="ARBA" id="ARBA00022737"/>
    </source>
</evidence>
<dbReference type="Pfam" id="PF00076">
    <property type="entry name" value="RRM_1"/>
    <property type="match status" value="2"/>
</dbReference>
<dbReference type="CDD" id="cd12246">
    <property type="entry name" value="RRM1_U1A_like"/>
    <property type="match status" value="1"/>
</dbReference>
<sequence length="225" mass="25699">MADINPNHTVYVNNLNEKIKRDELKRSLHMIFTQFGEIIQLMSFRKEKMRGQAHVVFKEISSASNALRALQGFPFYGKPMRIQYAREDSDVIARAKGTFVEKRATKSVTRSGNAAKKPYDKPTGKEHKKGGDAEKTNETTTETEGPGQPNNILFCSNIPDETDPEQIQTIFGQFPGLREVRWMPNTKDFAFIEYESEDHSESARQALDNFRITPNHQIKVKFASK</sequence>
<dbReference type="PANTHER" id="PTHR10501">
    <property type="entry name" value="U1 SMALL NUCLEAR RIBONUCLEOPROTEIN A/U2 SMALL NUCLEAR RIBONUCLEOPROTEIN B"/>
    <property type="match status" value="1"/>
</dbReference>
<evidence type="ECO:0000256" key="7">
    <source>
        <dbReference type="ARBA" id="ARBA00023187"/>
    </source>
</evidence>
<evidence type="ECO:0000256" key="9">
    <source>
        <dbReference type="ARBA" id="ARBA00023274"/>
    </source>
</evidence>
<accession>A0A6A5GYA2</accession>
<evidence type="ECO:0000256" key="6">
    <source>
        <dbReference type="ARBA" id="ARBA00022884"/>
    </source>
</evidence>
<proteinExistence type="inferred from homology"/>
<keyword evidence="6 10" id="KW-0694">RNA-binding</keyword>
<organism evidence="13 14">
    <name type="scientific">Caenorhabditis remanei</name>
    <name type="common">Caenorhabditis vulgaris</name>
    <dbReference type="NCBI Taxonomy" id="31234"/>
    <lineage>
        <taxon>Eukaryota</taxon>
        <taxon>Metazoa</taxon>
        <taxon>Ecdysozoa</taxon>
        <taxon>Nematoda</taxon>
        <taxon>Chromadorea</taxon>
        <taxon>Rhabditida</taxon>
        <taxon>Rhabditina</taxon>
        <taxon>Rhabditomorpha</taxon>
        <taxon>Rhabditoidea</taxon>
        <taxon>Rhabditidae</taxon>
        <taxon>Peloderinae</taxon>
        <taxon>Caenorhabditis</taxon>
    </lineage>
</organism>
<keyword evidence="5" id="KW-0677">Repeat</keyword>
<evidence type="ECO:0000256" key="1">
    <source>
        <dbReference type="ARBA" id="ARBA00004123"/>
    </source>
</evidence>
<feature type="region of interest" description="Disordered" evidence="11">
    <location>
        <begin position="104"/>
        <end position="151"/>
    </location>
</feature>
<comment type="similarity">
    <text evidence="2">Belongs to the RRM U1 A/B'' family.</text>
</comment>
<gene>
    <name evidence="13" type="ORF">GCK72_015756</name>
</gene>
<keyword evidence="3" id="KW-0507">mRNA processing</keyword>
<dbReference type="AlphaFoldDB" id="A0A6A5GYA2"/>
<keyword evidence="9" id="KW-0687">Ribonucleoprotein</keyword>
<protein>
    <recommendedName>
        <fullName evidence="12">RRM domain-containing protein</fullName>
    </recommendedName>
</protein>
<evidence type="ECO:0000313" key="13">
    <source>
        <dbReference type="EMBL" id="KAF1759292.1"/>
    </source>
</evidence>
<dbReference type="FunFam" id="3.30.70.330:FF:000039">
    <property type="entry name" value="U1 small nuclear ribonucleoprotein A"/>
    <property type="match status" value="1"/>
</dbReference>
<dbReference type="FunFam" id="3.30.70.330:FF:000029">
    <property type="entry name" value="U2 small nuclear ribonucleoprotein B"/>
    <property type="match status" value="1"/>
</dbReference>
<dbReference type="Proteomes" id="UP000483820">
    <property type="component" value="Chromosome IV"/>
</dbReference>
<dbReference type="GO" id="GO:0006397">
    <property type="term" value="P:mRNA processing"/>
    <property type="evidence" value="ECO:0007669"/>
    <property type="project" value="UniProtKB-KW"/>
</dbReference>
<dbReference type="GO" id="GO:0003723">
    <property type="term" value="F:RNA binding"/>
    <property type="evidence" value="ECO:0007669"/>
    <property type="project" value="UniProtKB-UniRule"/>
</dbReference>
<feature type="domain" description="RRM" evidence="12">
    <location>
        <begin position="151"/>
        <end position="225"/>
    </location>
</feature>
<dbReference type="GeneID" id="9797978"/>
<dbReference type="GO" id="GO:0030532">
    <property type="term" value="C:small nuclear ribonucleoprotein complex"/>
    <property type="evidence" value="ECO:0007669"/>
    <property type="project" value="UniProtKB-ARBA"/>
</dbReference>
<dbReference type="RefSeq" id="XP_003091200.2">
    <property type="nucleotide sequence ID" value="XM_003091152.2"/>
</dbReference>
<feature type="compositionally biased region" description="Basic and acidic residues" evidence="11">
    <location>
        <begin position="117"/>
        <end position="137"/>
    </location>
</feature>
<reference evidence="13 14" key="1">
    <citation type="submission" date="2019-12" db="EMBL/GenBank/DDBJ databases">
        <title>Chromosome-level assembly of the Caenorhabditis remanei genome.</title>
        <authorList>
            <person name="Teterina A.A."/>
            <person name="Willis J.H."/>
            <person name="Phillips P.C."/>
        </authorList>
    </citation>
    <scope>NUCLEOTIDE SEQUENCE [LARGE SCALE GENOMIC DNA]</scope>
    <source>
        <strain evidence="13 14">PX506</strain>
        <tissue evidence="13">Whole organism</tissue>
    </source>
</reference>
<dbReference type="CDD" id="cd12247">
    <property type="entry name" value="RRM2_U1A_like"/>
    <property type="match status" value="1"/>
</dbReference>
<evidence type="ECO:0000256" key="4">
    <source>
        <dbReference type="ARBA" id="ARBA00022728"/>
    </source>
</evidence>
<dbReference type="GO" id="GO:0005681">
    <property type="term" value="C:spliceosomal complex"/>
    <property type="evidence" value="ECO:0007669"/>
    <property type="project" value="UniProtKB-KW"/>
</dbReference>
<dbReference type="InterPro" id="IPR012677">
    <property type="entry name" value="Nucleotide-bd_a/b_plait_sf"/>
</dbReference>
<dbReference type="Gene3D" id="3.30.70.330">
    <property type="match status" value="2"/>
</dbReference>
<keyword evidence="8" id="KW-0539">Nucleus</keyword>
<keyword evidence="4" id="KW-0747">Spliceosome</keyword>
<evidence type="ECO:0000259" key="12">
    <source>
        <dbReference type="PROSITE" id="PS50102"/>
    </source>
</evidence>
<dbReference type="InterPro" id="IPR035979">
    <property type="entry name" value="RBD_domain_sf"/>
</dbReference>
<dbReference type="SMART" id="SM00360">
    <property type="entry name" value="RRM"/>
    <property type="match status" value="2"/>
</dbReference>
<dbReference type="EMBL" id="WUAV01000004">
    <property type="protein sequence ID" value="KAF1759292.1"/>
    <property type="molecule type" value="Genomic_DNA"/>
</dbReference>
<comment type="caution">
    <text evidence="13">The sequence shown here is derived from an EMBL/GenBank/DDBJ whole genome shotgun (WGS) entry which is preliminary data.</text>
</comment>
<evidence type="ECO:0000256" key="8">
    <source>
        <dbReference type="ARBA" id="ARBA00023242"/>
    </source>
</evidence>
<keyword evidence="7" id="KW-0508">mRNA splicing</keyword>
<dbReference type="KEGG" id="crq:GCK72_015756"/>
<dbReference type="InterPro" id="IPR000504">
    <property type="entry name" value="RRM_dom"/>
</dbReference>
<evidence type="ECO:0000256" key="11">
    <source>
        <dbReference type="SAM" id="MobiDB-lite"/>
    </source>
</evidence>
<evidence type="ECO:0000313" key="14">
    <source>
        <dbReference type="Proteomes" id="UP000483820"/>
    </source>
</evidence>
<dbReference type="PROSITE" id="PS50102">
    <property type="entry name" value="RRM"/>
    <property type="match status" value="2"/>
</dbReference>
<evidence type="ECO:0000256" key="10">
    <source>
        <dbReference type="PROSITE-ProRule" id="PRU00176"/>
    </source>
</evidence>
<dbReference type="CTD" id="9797978"/>
<feature type="domain" description="RRM" evidence="12">
    <location>
        <begin position="8"/>
        <end position="87"/>
    </location>
</feature>
<comment type="subcellular location">
    <subcellularLocation>
        <location evidence="1">Nucleus</location>
    </subcellularLocation>
</comment>
<evidence type="ECO:0000256" key="2">
    <source>
        <dbReference type="ARBA" id="ARBA00007243"/>
    </source>
</evidence>
<name>A0A6A5GYA2_CAERE</name>
<evidence type="ECO:0000256" key="3">
    <source>
        <dbReference type="ARBA" id="ARBA00022664"/>
    </source>
</evidence>